<dbReference type="NCBIfam" id="TIGR01320">
    <property type="entry name" value="mal_quin_oxido"/>
    <property type="match status" value="1"/>
</dbReference>
<comment type="similarity">
    <text evidence="4 9">Belongs to the MQO family.</text>
</comment>
<dbReference type="PANTHER" id="PTHR43104:SF2">
    <property type="entry name" value="L-2-HYDROXYGLUTARATE DEHYDROGENASE, MITOCHONDRIAL"/>
    <property type="match status" value="1"/>
</dbReference>
<evidence type="ECO:0000256" key="8">
    <source>
        <dbReference type="ARBA" id="ARBA00023002"/>
    </source>
</evidence>
<dbReference type="EMBL" id="FXTK01000008">
    <property type="protein sequence ID" value="SMO71846.1"/>
    <property type="molecule type" value="Genomic_DNA"/>
</dbReference>
<comment type="catalytic activity">
    <reaction evidence="1 9">
        <text>(S)-malate + a quinone = a quinol + oxaloacetate</text>
        <dbReference type="Rhea" id="RHEA:46012"/>
        <dbReference type="ChEBI" id="CHEBI:15589"/>
        <dbReference type="ChEBI" id="CHEBI:16452"/>
        <dbReference type="ChEBI" id="CHEBI:24646"/>
        <dbReference type="ChEBI" id="CHEBI:132124"/>
        <dbReference type="EC" id="1.1.5.4"/>
    </reaction>
</comment>
<protein>
    <recommendedName>
        <fullName evidence="9">Probable malate:quinone oxidoreductase</fullName>
        <ecNumber evidence="9">1.1.5.4</ecNumber>
    </recommendedName>
    <alternativeName>
        <fullName evidence="9">MQO</fullName>
    </alternativeName>
    <alternativeName>
        <fullName evidence="9">Malate dehydrogenase [quinone]</fullName>
    </alternativeName>
</protein>
<keyword evidence="7 9" id="KW-0274">FAD</keyword>
<dbReference type="NCBIfam" id="NF003603">
    <property type="entry name" value="PRK05257.1-1"/>
    <property type="match status" value="1"/>
</dbReference>
<dbReference type="NCBIfam" id="NF009875">
    <property type="entry name" value="PRK13339.1"/>
    <property type="match status" value="1"/>
</dbReference>
<dbReference type="EC" id="1.1.5.4" evidence="9"/>
<reference evidence="10 11" key="1">
    <citation type="submission" date="2017-05" db="EMBL/GenBank/DDBJ databases">
        <authorList>
            <person name="Varghese N."/>
            <person name="Submissions S."/>
        </authorList>
    </citation>
    <scope>NUCLEOTIDE SEQUENCE [LARGE SCALE GENOMIC DNA]</scope>
    <source>
        <strain evidence="10 11">DSM 100094</strain>
    </source>
</reference>
<dbReference type="GO" id="GO:0047545">
    <property type="term" value="F:(S)-2-hydroxyglutarate dehydrogenase activity"/>
    <property type="evidence" value="ECO:0007669"/>
    <property type="project" value="TreeGrafter"/>
</dbReference>
<dbReference type="Proteomes" id="UP000319014">
    <property type="component" value="Unassembled WGS sequence"/>
</dbReference>
<name>A0A521DJJ7_9RHOB</name>
<dbReference type="NCBIfam" id="NF003605">
    <property type="entry name" value="PRK05257.1-4"/>
    <property type="match status" value="1"/>
</dbReference>
<dbReference type="NCBIfam" id="NF003609">
    <property type="entry name" value="PRK05257.2-5"/>
    <property type="match status" value="1"/>
</dbReference>
<evidence type="ECO:0000256" key="2">
    <source>
        <dbReference type="ARBA" id="ARBA00001974"/>
    </source>
</evidence>
<evidence type="ECO:0000313" key="10">
    <source>
        <dbReference type="EMBL" id="SMO71846.1"/>
    </source>
</evidence>
<evidence type="ECO:0000256" key="7">
    <source>
        <dbReference type="ARBA" id="ARBA00022827"/>
    </source>
</evidence>
<dbReference type="HAMAP" id="MF_00212">
    <property type="entry name" value="MQO"/>
    <property type="match status" value="1"/>
</dbReference>
<dbReference type="InterPro" id="IPR006231">
    <property type="entry name" value="MQO"/>
</dbReference>
<dbReference type="InterPro" id="IPR036188">
    <property type="entry name" value="FAD/NAD-bd_sf"/>
</dbReference>
<comment type="pathway">
    <text evidence="3 9">Carbohydrate metabolism; tricarboxylic acid cycle; oxaloacetate from (S)-malate (quinone route): step 1/1.</text>
</comment>
<dbReference type="OrthoDB" id="9763983at2"/>
<organism evidence="10 11">
    <name type="scientific">Paracoccus laeviglucosivorans</name>
    <dbReference type="NCBI Taxonomy" id="1197861"/>
    <lineage>
        <taxon>Bacteria</taxon>
        <taxon>Pseudomonadati</taxon>
        <taxon>Pseudomonadota</taxon>
        <taxon>Alphaproteobacteria</taxon>
        <taxon>Rhodobacterales</taxon>
        <taxon>Paracoccaceae</taxon>
        <taxon>Paracoccus</taxon>
    </lineage>
</organism>
<dbReference type="NCBIfam" id="NF003606">
    <property type="entry name" value="PRK05257.2-1"/>
    <property type="match status" value="1"/>
</dbReference>
<keyword evidence="11" id="KW-1185">Reference proteome</keyword>
<dbReference type="GO" id="GO:0008924">
    <property type="term" value="F:L-malate dehydrogenase (quinone) activity"/>
    <property type="evidence" value="ECO:0007669"/>
    <property type="project" value="UniProtKB-UniRule"/>
</dbReference>
<evidence type="ECO:0000313" key="11">
    <source>
        <dbReference type="Proteomes" id="UP000319014"/>
    </source>
</evidence>
<dbReference type="PANTHER" id="PTHR43104">
    <property type="entry name" value="L-2-HYDROXYGLUTARATE DEHYDROGENASE, MITOCHONDRIAL"/>
    <property type="match status" value="1"/>
</dbReference>
<evidence type="ECO:0000256" key="3">
    <source>
        <dbReference type="ARBA" id="ARBA00005012"/>
    </source>
</evidence>
<evidence type="ECO:0000256" key="9">
    <source>
        <dbReference type="HAMAP-Rule" id="MF_00212"/>
    </source>
</evidence>
<comment type="cofactor">
    <cofactor evidence="2 9">
        <name>FAD</name>
        <dbReference type="ChEBI" id="CHEBI:57692"/>
    </cofactor>
</comment>
<dbReference type="GO" id="GO:0006099">
    <property type="term" value="P:tricarboxylic acid cycle"/>
    <property type="evidence" value="ECO:0007669"/>
    <property type="project" value="UniProtKB-UniRule"/>
</dbReference>
<sequence length="572" mass="62547">MRQKGLPVTQSSQNEKRPRIALTRRQLLGSALAAAAISYLPATQGRAQTNERNVDVLLVGGGIMSATLGVLLHQLEPGWTIEMIERLDAVAEESSNGWNNAGTGHSALCELNYTPEDKDGNVQITSAININEQFQITRQFLSHQVEMGVLQNPRSFINSTPHMSLVWGDENIEYLRKRFEALKASPLFAGMEFTTDRAKMTEWMPVMMEGRDPAQKLAATRSPLGTDVNFGEITRQYVKFLQSQQEFVLRTGHEVRAIFRNEDGSWRVTSQNLAEGTEEVVNAKFVFLGGGGGALPLLQLSGIAEGDDYAGFPVGGSFLVSEKPEIVSRHLAKVYGKASVGSPPMSVPHLDTRMLDGKQVLLFGPFATFSTKFLKNGSLWDLPASVTLDNIWPMLNVGWTEFDLVKYLAGQLMMSQEDRMNALREYLPEAKDEDWRLWQAGQRVQIIKRDAEKGGVLKLGTEIVSSADGSITALLGASPGASTAAPIMLNLLEKVFADQLATPAWQERVRQIVPSYGTALNDDPAAVARVWAVTEARLDLAIASPVLDGVAANLPDAPTETGEVVRVPDMAL</sequence>
<dbReference type="NCBIfam" id="NF003611">
    <property type="entry name" value="PRK05257.3-2"/>
    <property type="match status" value="1"/>
</dbReference>
<evidence type="ECO:0000256" key="1">
    <source>
        <dbReference type="ARBA" id="ARBA00001139"/>
    </source>
</evidence>
<evidence type="ECO:0000256" key="5">
    <source>
        <dbReference type="ARBA" id="ARBA00022532"/>
    </source>
</evidence>
<proteinExistence type="inferred from homology"/>
<dbReference type="SUPFAM" id="SSF51905">
    <property type="entry name" value="FAD/NAD(P)-binding domain"/>
    <property type="match status" value="1"/>
</dbReference>
<keyword evidence="5 9" id="KW-0816">Tricarboxylic acid cycle</keyword>
<evidence type="ECO:0000256" key="4">
    <source>
        <dbReference type="ARBA" id="ARBA00006389"/>
    </source>
</evidence>
<dbReference type="UniPathway" id="UPA00223">
    <property type="reaction ID" value="UER01008"/>
</dbReference>
<keyword evidence="8 9" id="KW-0560">Oxidoreductase</keyword>
<dbReference type="Pfam" id="PF06039">
    <property type="entry name" value="Mqo"/>
    <property type="match status" value="1"/>
</dbReference>
<evidence type="ECO:0000256" key="6">
    <source>
        <dbReference type="ARBA" id="ARBA00022630"/>
    </source>
</evidence>
<dbReference type="AlphaFoldDB" id="A0A521DJJ7"/>
<accession>A0A521DJJ7</accession>
<keyword evidence="6 9" id="KW-0285">Flavoprotein</keyword>
<gene>
    <name evidence="9" type="primary">mqo</name>
    <name evidence="10" type="ORF">SAMN06265221_10886</name>
</gene>